<evidence type="ECO:0000256" key="2">
    <source>
        <dbReference type="ARBA" id="ARBA00022676"/>
    </source>
</evidence>
<evidence type="ECO:0000259" key="8">
    <source>
        <dbReference type="Pfam" id="PF05157"/>
    </source>
</evidence>
<feature type="domain" description="Glycosyltransferase 2-like" evidence="9">
    <location>
        <begin position="327"/>
        <end position="520"/>
    </location>
</feature>
<feature type="transmembrane region" description="Helical" evidence="7">
    <location>
        <begin position="492"/>
        <end position="516"/>
    </location>
</feature>
<evidence type="ECO:0000256" key="3">
    <source>
        <dbReference type="ARBA" id="ARBA00022679"/>
    </source>
</evidence>
<reference evidence="10 11" key="1">
    <citation type="submission" date="2018-03" db="EMBL/GenBank/DDBJ databases">
        <title>Rhodobacter veldkampii.</title>
        <authorList>
            <person name="Meyer T.E."/>
            <person name="Miller S."/>
            <person name="Lodha T."/>
            <person name="Gandham S."/>
            <person name="Chintalapati S."/>
            <person name="Chintalapati V.R."/>
        </authorList>
    </citation>
    <scope>NUCLEOTIDE SEQUENCE [LARGE SCALE GENOMIC DNA]</scope>
    <source>
        <strain evidence="10 11">DSM 11550</strain>
    </source>
</reference>
<evidence type="ECO:0000256" key="1">
    <source>
        <dbReference type="ARBA" id="ARBA00004141"/>
    </source>
</evidence>
<dbReference type="Pfam" id="PF13632">
    <property type="entry name" value="Glyco_trans_2_3"/>
    <property type="match status" value="1"/>
</dbReference>
<feature type="transmembrane region" description="Helical" evidence="7">
    <location>
        <begin position="564"/>
        <end position="584"/>
    </location>
</feature>
<evidence type="ECO:0000256" key="5">
    <source>
        <dbReference type="ARBA" id="ARBA00022989"/>
    </source>
</evidence>
<evidence type="ECO:0000313" key="11">
    <source>
        <dbReference type="Proteomes" id="UP000241899"/>
    </source>
</evidence>
<keyword evidence="6 7" id="KW-0472">Membrane</keyword>
<evidence type="ECO:0000256" key="4">
    <source>
        <dbReference type="ARBA" id="ARBA00022692"/>
    </source>
</evidence>
<dbReference type="GO" id="GO:0016757">
    <property type="term" value="F:glycosyltransferase activity"/>
    <property type="evidence" value="ECO:0007669"/>
    <property type="project" value="UniProtKB-KW"/>
</dbReference>
<dbReference type="GO" id="GO:0016020">
    <property type="term" value="C:membrane"/>
    <property type="evidence" value="ECO:0007669"/>
    <property type="project" value="UniProtKB-SubCell"/>
</dbReference>
<dbReference type="OrthoDB" id="7431422at2"/>
<accession>A0A2T4JE89</accession>
<organism evidence="10 11">
    <name type="scientific">Phaeovulum veldkampii DSM 11550</name>
    <dbReference type="NCBI Taxonomy" id="1185920"/>
    <lineage>
        <taxon>Bacteria</taxon>
        <taxon>Pseudomonadati</taxon>
        <taxon>Pseudomonadota</taxon>
        <taxon>Alphaproteobacteria</taxon>
        <taxon>Rhodobacterales</taxon>
        <taxon>Paracoccaceae</taxon>
        <taxon>Phaeovulum</taxon>
    </lineage>
</organism>
<keyword evidence="2" id="KW-0328">Glycosyltransferase</keyword>
<evidence type="ECO:0000259" key="9">
    <source>
        <dbReference type="Pfam" id="PF13632"/>
    </source>
</evidence>
<evidence type="ECO:0000313" key="10">
    <source>
        <dbReference type="EMBL" id="PTE16219.1"/>
    </source>
</evidence>
<dbReference type="PANTHER" id="PTHR43867">
    <property type="entry name" value="CELLULOSE SYNTHASE CATALYTIC SUBUNIT A [UDP-FORMING]"/>
    <property type="match status" value="1"/>
</dbReference>
<keyword evidence="4 7" id="KW-0812">Transmembrane</keyword>
<gene>
    <name evidence="10" type="ORF">C5F46_13265</name>
</gene>
<dbReference type="InterPro" id="IPR037257">
    <property type="entry name" value="T2SS_E_N_sf"/>
</dbReference>
<dbReference type="SUPFAM" id="SSF53448">
    <property type="entry name" value="Nucleotide-diphospho-sugar transferases"/>
    <property type="match status" value="1"/>
</dbReference>
<proteinExistence type="predicted"/>
<feature type="transmembrane region" description="Helical" evidence="7">
    <location>
        <begin position="198"/>
        <end position="220"/>
    </location>
</feature>
<dbReference type="Proteomes" id="UP000241899">
    <property type="component" value="Unassembled WGS sequence"/>
</dbReference>
<comment type="caution">
    <text evidence="10">The sequence shown here is derived from an EMBL/GenBank/DDBJ whole genome shotgun (WGS) entry which is preliminary data.</text>
</comment>
<feature type="domain" description="Type II secretion system protein GspE N-terminal" evidence="8">
    <location>
        <begin position="65"/>
        <end position="140"/>
    </location>
</feature>
<evidence type="ECO:0000256" key="7">
    <source>
        <dbReference type="SAM" id="Phobius"/>
    </source>
</evidence>
<protein>
    <submittedName>
        <fullName evidence="10">Glycosyl transferase</fullName>
    </submittedName>
</protein>
<feature type="transmembrane region" description="Helical" evidence="7">
    <location>
        <begin position="536"/>
        <end position="557"/>
    </location>
</feature>
<dbReference type="EMBL" id="PZKF01000038">
    <property type="protein sequence ID" value="PTE16219.1"/>
    <property type="molecule type" value="Genomic_DNA"/>
</dbReference>
<name>A0A2T4JE89_9RHOB</name>
<sequence>MARHAARKPLGQILHERAAVAPGDLLKALALRERQDVRLGDILLAHGWVRDTDLMAALASQWDASVVDLEAEPPDPRLIDRIGAAECLRHAMVPWRRVGGTTIIATARPEDFLGLRHTLPATLAPFAMVLAPEREIHAALLAQRQTGLIRAAETRVPPAESCRTRNEPRLARIALTTLAGLALGLWVAPMAVFGLLVFWAVLTLAATNALKLAAFLAEVIGRARDRRCPRPPAAAIARLPVVSILIALYREDDIAARLVARLAKLHYPRELLDVMLIVEEGDATTRAALNRACLPGWMRIVTVPNGPVKTKPRALNFALNFARGSIIGVYDAEDAPHPDQIHTVVRRFHDRGPEVACLQGVLDFYNPRTNWIARCFTIEYASWFRSLLPGLARLGLVVPLGGTTLFFRRAALERLGGWDAHNVTEDADLGVRLARYGYRTELIPTVTEEEANCRILPWVRQRSRWQKGFAMTWGVHMRDPILLWRQLGAWRFFGFQVMFLASLSQYLLAPVLWSVWVLTLGLWHPLSEMMGAGPLIALSALFLASEAITLVVAAWAVRGRKHRFLLPWVPVLNVYLPLGTLSAWKAMYEVITCPFYWDKTAHGLFDTDPTDAPVPVPVRR</sequence>
<keyword evidence="3 10" id="KW-0808">Transferase</keyword>
<dbReference type="InterPro" id="IPR050321">
    <property type="entry name" value="Glycosyltr_2/OpgH_subfam"/>
</dbReference>
<evidence type="ECO:0000256" key="6">
    <source>
        <dbReference type="ARBA" id="ARBA00023136"/>
    </source>
</evidence>
<dbReference type="Pfam" id="PF05157">
    <property type="entry name" value="MshEN"/>
    <property type="match status" value="1"/>
</dbReference>
<dbReference type="InterPro" id="IPR007831">
    <property type="entry name" value="T2SS_GspE_N"/>
</dbReference>
<dbReference type="PANTHER" id="PTHR43867:SF2">
    <property type="entry name" value="CELLULOSE SYNTHASE CATALYTIC SUBUNIT A [UDP-FORMING]"/>
    <property type="match status" value="1"/>
</dbReference>
<keyword evidence="11" id="KW-1185">Reference proteome</keyword>
<dbReference type="AlphaFoldDB" id="A0A2T4JE89"/>
<dbReference type="InterPro" id="IPR029044">
    <property type="entry name" value="Nucleotide-diphossugar_trans"/>
</dbReference>
<keyword evidence="5 7" id="KW-1133">Transmembrane helix</keyword>
<dbReference type="Gene3D" id="3.90.550.10">
    <property type="entry name" value="Spore Coat Polysaccharide Biosynthesis Protein SpsA, Chain A"/>
    <property type="match status" value="1"/>
</dbReference>
<dbReference type="InterPro" id="IPR001173">
    <property type="entry name" value="Glyco_trans_2-like"/>
</dbReference>
<feature type="transmembrane region" description="Helical" evidence="7">
    <location>
        <begin position="173"/>
        <end position="192"/>
    </location>
</feature>
<comment type="subcellular location">
    <subcellularLocation>
        <location evidence="1">Membrane</location>
        <topology evidence="1">Multi-pass membrane protein</topology>
    </subcellularLocation>
</comment>
<dbReference type="SUPFAM" id="SSF160246">
    <property type="entry name" value="EspE N-terminal domain-like"/>
    <property type="match status" value="1"/>
</dbReference>